<reference evidence="2 3" key="1">
    <citation type="journal article" date="2019" name="Int. J. Syst. Evol. Microbiol.">
        <title>The Global Catalogue of Microorganisms (GCM) 10K type strain sequencing project: providing services to taxonomists for standard genome sequencing and annotation.</title>
        <authorList>
            <consortium name="The Broad Institute Genomics Platform"/>
            <consortium name="The Broad Institute Genome Sequencing Center for Infectious Disease"/>
            <person name="Wu L."/>
            <person name="Ma J."/>
        </authorList>
    </citation>
    <scope>NUCLEOTIDE SEQUENCE [LARGE SCALE GENOMIC DNA]</scope>
    <source>
        <strain evidence="2 3">CGMCC 1.12125</strain>
    </source>
</reference>
<sequence>MAPTVSVTGDGISVEREVSEQTAPPIIQAAMSPGTSEHEEVTVNVSGEGMSFERVISEDVATDVIEMAIKNGHQTQEGSEEEGETSDTEEFDGLPNDFFSRLTDRQEAMIKVLLENKGWVLNGELRRQMGEQYDEAIESGPALSGVLAGLSRKHGKDFRNDLIEGSWTGDEVKFRLNRDYEEELREELDF</sequence>
<proteinExistence type="predicted"/>
<dbReference type="RefSeq" id="WP_247381345.1">
    <property type="nucleotide sequence ID" value="NZ_JALLGV010000009.1"/>
</dbReference>
<dbReference type="Proteomes" id="UP001597119">
    <property type="component" value="Unassembled WGS sequence"/>
</dbReference>
<organism evidence="2 3">
    <name type="scientific">Halorientalis brevis</name>
    <dbReference type="NCBI Taxonomy" id="1126241"/>
    <lineage>
        <taxon>Archaea</taxon>
        <taxon>Methanobacteriati</taxon>
        <taxon>Methanobacteriota</taxon>
        <taxon>Stenosarchaea group</taxon>
        <taxon>Halobacteria</taxon>
        <taxon>Halobacteriales</taxon>
        <taxon>Haloarculaceae</taxon>
        <taxon>Halorientalis</taxon>
    </lineage>
</organism>
<comment type="caution">
    <text evidence="2">The sequence shown here is derived from an EMBL/GenBank/DDBJ whole genome shotgun (WGS) entry which is preliminary data.</text>
</comment>
<feature type="region of interest" description="Disordered" evidence="1">
    <location>
        <begin position="70"/>
        <end position="97"/>
    </location>
</feature>
<feature type="region of interest" description="Disordered" evidence="1">
    <location>
        <begin position="1"/>
        <end position="22"/>
    </location>
</feature>
<evidence type="ECO:0000313" key="3">
    <source>
        <dbReference type="Proteomes" id="UP001597119"/>
    </source>
</evidence>
<name>A0ABD6CIZ6_9EURY</name>
<dbReference type="EMBL" id="JBHUDJ010000015">
    <property type="protein sequence ID" value="MFD1589279.1"/>
    <property type="molecule type" value="Genomic_DNA"/>
</dbReference>
<protein>
    <submittedName>
        <fullName evidence="2">Uncharacterized protein</fullName>
    </submittedName>
</protein>
<feature type="compositionally biased region" description="Acidic residues" evidence="1">
    <location>
        <begin position="78"/>
        <end position="92"/>
    </location>
</feature>
<gene>
    <name evidence="2" type="ORF">ACFR9U_20065</name>
</gene>
<evidence type="ECO:0000256" key="1">
    <source>
        <dbReference type="SAM" id="MobiDB-lite"/>
    </source>
</evidence>
<accession>A0ABD6CIZ6</accession>
<evidence type="ECO:0000313" key="2">
    <source>
        <dbReference type="EMBL" id="MFD1589279.1"/>
    </source>
</evidence>
<dbReference type="AlphaFoldDB" id="A0ABD6CIZ6"/>
<keyword evidence="3" id="KW-1185">Reference proteome</keyword>